<feature type="region of interest" description="Disordered" evidence="2">
    <location>
        <begin position="42"/>
        <end position="134"/>
    </location>
</feature>
<feature type="coiled-coil region" evidence="1">
    <location>
        <begin position="140"/>
        <end position="195"/>
    </location>
</feature>
<feature type="compositionally biased region" description="Polar residues" evidence="2">
    <location>
        <begin position="47"/>
        <end position="58"/>
    </location>
</feature>
<evidence type="ECO:0000256" key="2">
    <source>
        <dbReference type="SAM" id="MobiDB-lite"/>
    </source>
</evidence>
<protein>
    <submittedName>
        <fullName evidence="3">Uncharacterized protein</fullName>
    </submittedName>
</protein>
<keyword evidence="1" id="KW-0175">Coiled coil</keyword>
<evidence type="ECO:0000256" key="1">
    <source>
        <dbReference type="SAM" id="Coils"/>
    </source>
</evidence>
<accession>A0A9J6GP69</accession>
<evidence type="ECO:0000313" key="4">
    <source>
        <dbReference type="Proteomes" id="UP000821853"/>
    </source>
</evidence>
<comment type="caution">
    <text evidence="3">The sequence shown here is derived from an EMBL/GenBank/DDBJ whole genome shotgun (WGS) entry which is preliminary data.</text>
</comment>
<evidence type="ECO:0000313" key="3">
    <source>
        <dbReference type="EMBL" id="KAH9380294.1"/>
    </source>
</evidence>
<sequence length="234" mass="26588">MGKTASIIMTFQEEKVTMWVFFLNTPYKFVLYEKRRQKVQGNLPDTVHSQKTTLGSQATRRRKERESTPESLGTAPARTPPAQQLQVQVELLPEGIPSLGGTRADTRSRSISKSRAKEDGGKGRSLLQDEKTPGNKVSWVDRASQNCDTNKKEMDDLKQLVKKLTIKGENLRTDKEQLMTEINQLKSGLQQTLRRQCCGHQSGRHIARTEARLPQYPHLLKGGLQRLQSKHRWG</sequence>
<proteinExistence type="predicted"/>
<reference evidence="3 4" key="1">
    <citation type="journal article" date="2020" name="Cell">
        <title>Large-Scale Comparative Analyses of Tick Genomes Elucidate Their Genetic Diversity and Vector Capacities.</title>
        <authorList>
            <consortium name="Tick Genome and Microbiome Consortium (TIGMIC)"/>
            <person name="Jia N."/>
            <person name="Wang J."/>
            <person name="Shi W."/>
            <person name="Du L."/>
            <person name="Sun Y."/>
            <person name="Zhan W."/>
            <person name="Jiang J.F."/>
            <person name="Wang Q."/>
            <person name="Zhang B."/>
            <person name="Ji P."/>
            <person name="Bell-Sakyi L."/>
            <person name="Cui X.M."/>
            <person name="Yuan T.T."/>
            <person name="Jiang B.G."/>
            <person name="Yang W.F."/>
            <person name="Lam T.T."/>
            <person name="Chang Q.C."/>
            <person name="Ding S.J."/>
            <person name="Wang X.J."/>
            <person name="Zhu J.G."/>
            <person name="Ruan X.D."/>
            <person name="Zhao L."/>
            <person name="Wei J.T."/>
            <person name="Ye R.Z."/>
            <person name="Que T.C."/>
            <person name="Du C.H."/>
            <person name="Zhou Y.H."/>
            <person name="Cheng J.X."/>
            <person name="Dai P.F."/>
            <person name="Guo W.B."/>
            <person name="Han X.H."/>
            <person name="Huang E.J."/>
            <person name="Li L.F."/>
            <person name="Wei W."/>
            <person name="Gao Y.C."/>
            <person name="Liu J.Z."/>
            <person name="Shao H.Z."/>
            <person name="Wang X."/>
            <person name="Wang C.C."/>
            <person name="Yang T.C."/>
            <person name="Huo Q.B."/>
            <person name="Li W."/>
            <person name="Chen H.Y."/>
            <person name="Chen S.E."/>
            <person name="Zhou L.G."/>
            <person name="Ni X.B."/>
            <person name="Tian J.H."/>
            <person name="Sheng Y."/>
            <person name="Liu T."/>
            <person name="Pan Y.S."/>
            <person name="Xia L.Y."/>
            <person name="Li J."/>
            <person name="Zhao F."/>
            <person name="Cao W.C."/>
        </authorList>
    </citation>
    <scope>NUCLEOTIDE SEQUENCE [LARGE SCALE GENOMIC DNA]</scope>
    <source>
        <strain evidence="3">HaeL-2018</strain>
    </source>
</reference>
<feature type="compositionally biased region" description="Low complexity" evidence="2">
    <location>
        <begin position="80"/>
        <end position="94"/>
    </location>
</feature>
<gene>
    <name evidence="3" type="ORF">HPB48_011284</name>
</gene>
<name>A0A9J6GP69_HAELO</name>
<organism evidence="3 4">
    <name type="scientific">Haemaphysalis longicornis</name>
    <name type="common">Bush tick</name>
    <dbReference type="NCBI Taxonomy" id="44386"/>
    <lineage>
        <taxon>Eukaryota</taxon>
        <taxon>Metazoa</taxon>
        <taxon>Ecdysozoa</taxon>
        <taxon>Arthropoda</taxon>
        <taxon>Chelicerata</taxon>
        <taxon>Arachnida</taxon>
        <taxon>Acari</taxon>
        <taxon>Parasitiformes</taxon>
        <taxon>Ixodida</taxon>
        <taxon>Ixodoidea</taxon>
        <taxon>Ixodidae</taxon>
        <taxon>Haemaphysalinae</taxon>
        <taxon>Haemaphysalis</taxon>
    </lineage>
</organism>
<dbReference type="EMBL" id="JABSTR010000010">
    <property type="protein sequence ID" value="KAH9380294.1"/>
    <property type="molecule type" value="Genomic_DNA"/>
</dbReference>
<keyword evidence="4" id="KW-1185">Reference proteome</keyword>
<feature type="compositionally biased region" description="Basic and acidic residues" evidence="2">
    <location>
        <begin position="115"/>
        <end position="133"/>
    </location>
</feature>
<dbReference type="AlphaFoldDB" id="A0A9J6GP69"/>
<dbReference type="VEuPathDB" id="VectorBase:HLOH_063214"/>
<dbReference type="Proteomes" id="UP000821853">
    <property type="component" value="Chromosome 8"/>
</dbReference>